<dbReference type="OrthoDB" id="1001200at2759"/>
<dbReference type="AlphaFoldDB" id="A0A9W7J933"/>
<reference evidence="1" key="1">
    <citation type="submission" date="2023-05" db="EMBL/GenBank/DDBJ databases">
        <title>Genome and transcriptome analyses reveal genes involved in the formation of fine ridges on petal epidermal cells in Hibiscus trionum.</title>
        <authorList>
            <person name="Koshimizu S."/>
            <person name="Masuda S."/>
            <person name="Ishii T."/>
            <person name="Shirasu K."/>
            <person name="Hoshino A."/>
            <person name="Arita M."/>
        </authorList>
    </citation>
    <scope>NUCLEOTIDE SEQUENCE</scope>
    <source>
        <strain evidence="1">Hamamatsu line</strain>
    </source>
</reference>
<gene>
    <name evidence="1" type="ORF">HRI_004527000</name>
</gene>
<comment type="caution">
    <text evidence="1">The sequence shown here is derived from an EMBL/GenBank/DDBJ whole genome shotgun (WGS) entry which is preliminary data.</text>
</comment>
<evidence type="ECO:0000313" key="2">
    <source>
        <dbReference type="Proteomes" id="UP001165190"/>
    </source>
</evidence>
<protein>
    <submittedName>
        <fullName evidence="1">Uncharacterized protein</fullName>
    </submittedName>
</protein>
<proteinExistence type="predicted"/>
<evidence type="ECO:0000313" key="1">
    <source>
        <dbReference type="EMBL" id="GMJ08578.1"/>
    </source>
</evidence>
<dbReference type="EMBL" id="BSYR01000052">
    <property type="protein sequence ID" value="GMJ08578.1"/>
    <property type="molecule type" value="Genomic_DNA"/>
</dbReference>
<dbReference type="Proteomes" id="UP001165190">
    <property type="component" value="Unassembled WGS sequence"/>
</dbReference>
<name>A0A9W7J933_HIBTR</name>
<sequence>MALVVGQDMATRSFARTFADIDLDDMNEGSMPLNFDFKDICEERSKASLSSTSKRKRKNVQENVEDDHIHFLSAKLGEIAD</sequence>
<accession>A0A9W7J933</accession>
<organism evidence="1 2">
    <name type="scientific">Hibiscus trionum</name>
    <name type="common">Flower of an hour</name>
    <dbReference type="NCBI Taxonomy" id="183268"/>
    <lineage>
        <taxon>Eukaryota</taxon>
        <taxon>Viridiplantae</taxon>
        <taxon>Streptophyta</taxon>
        <taxon>Embryophyta</taxon>
        <taxon>Tracheophyta</taxon>
        <taxon>Spermatophyta</taxon>
        <taxon>Magnoliopsida</taxon>
        <taxon>eudicotyledons</taxon>
        <taxon>Gunneridae</taxon>
        <taxon>Pentapetalae</taxon>
        <taxon>rosids</taxon>
        <taxon>malvids</taxon>
        <taxon>Malvales</taxon>
        <taxon>Malvaceae</taxon>
        <taxon>Malvoideae</taxon>
        <taxon>Hibiscus</taxon>
    </lineage>
</organism>
<keyword evidence="2" id="KW-1185">Reference proteome</keyword>